<feature type="repeat" description="ANK" evidence="3">
    <location>
        <begin position="805"/>
        <end position="826"/>
    </location>
</feature>
<comment type="caution">
    <text evidence="4">The sequence shown here is derived from an EMBL/GenBank/DDBJ whole genome shotgun (WGS) entry which is preliminary data.</text>
</comment>
<feature type="repeat" description="ANK" evidence="3">
    <location>
        <begin position="772"/>
        <end position="804"/>
    </location>
</feature>
<evidence type="ECO:0000313" key="5">
    <source>
        <dbReference type="Proteomes" id="UP001323405"/>
    </source>
</evidence>
<dbReference type="PRINTS" id="PR01415">
    <property type="entry name" value="ANKYRIN"/>
</dbReference>
<evidence type="ECO:0000313" key="4">
    <source>
        <dbReference type="EMBL" id="KAK4656987.1"/>
    </source>
</evidence>
<organism evidence="4 5">
    <name type="scientific">Podospora pseudocomata</name>
    <dbReference type="NCBI Taxonomy" id="2093779"/>
    <lineage>
        <taxon>Eukaryota</taxon>
        <taxon>Fungi</taxon>
        <taxon>Dikarya</taxon>
        <taxon>Ascomycota</taxon>
        <taxon>Pezizomycotina</taxon>
        <taxon>Sordariomycetes</taxon>
        <taxon>Sordariomycetidae</taxon>
        <taxon>Sordariales</taxon>
        <taxon>Podosporaceae</taxon>
        <taxon>Podospora</taxon>
    </lineage>
</organism>
<dbReference type="InterPro" id="IPR036770">
    <property type="entry name" value="Ankyrin_rpt-contain_sf"/>
</dbReference>
<feature type="repeat" description="ANK" evidence="3">
    <location>
        <begin position="291"/>
        <end position="320"/>
    </location>
</feature>
<feature type="repeat" description="ANK" evidence="3">
    <location>
        <begin position="665"/>
        <end position="697"/>
    </location>
</feature>
<evidence type="ECO:0000256" key="3">
    <source>
        <dbReference type="PROSITE-ProRule" id="PRU00023"/>
    </source>
</evidence>
<feature type="repeat" description="ANK" evidence="3">
    <location>
        <begin position="528"/>
        <end position="560"/>
    </location>
</feature>
<dbReference type="Proteomes" id="UP001323405">
    <property type="component" value="Unassembled WGS sequence"/>
</dbReference>
<dbReference type="InterPro" id="IPR002110">
    <property type="entry name" value="Ankyrin_rpt"/>
</dbReference>
<proteinExistence type="predicted"/>
<evidence type="ECO:0000256" key="2">
    <source>
        <dbReference type="ARBA" id="ARBA00023043"/>
    </source>
</evidence>
<reference evidence="4 5" key="1">
    <citation type="journal article" date="2023" name="bioRxiv">
        <title>High-quality genome assemblies of four members of thePodospora anserinaspecies complex.</title>
        <authorList>
            <person name="Ament-Velasquez S.L."/>
            <person name="Vogan A.A."/>
            <person name="Wallerman O."/>
            <person name="Hartmann F."/>
            <person name="Gautier V."/>
            <person name="Silar P."/>
            <person name="Giraud T."/>
            <person name="Johannesson H."/>
        </authorList>
    </citation>
    <scope>NUCLEOTIDE SEQUENCE [LARGE SCALE GENOMIC DNA]</scope>
    <source>
        <strain evidence="4 5">CBS 415.72m</strain>
    </source>
</reference>
<dbReference type="Pfam" id="PF13857">
    <property type="entry name" value="Ank_5"/>
    <property type="match status" value="1"/>
</dbReference>
<dbReference type="Pfam" id="PF13606">
    <property type="entry name" value="Ank_3"/>
    <property type="match status" value="1"/>
</dbReference>
<feature type="repeat" description="ANK" evidence="3">
    <location>
        <begin position="390"/>
        <end position="423"/>
    </location>
</feature>
<accession>A0ABR0GML7</accession>
<dbReference type="SMART" id="SM00248">
    <property type="entry name" value="ANK"/>
    <property type="match status" value="21"/>
</dbReference>
<keyword evidence="5" id="KW-1185">Reference proteome</keyword>
<feature type="repeat" description="ANK" evidence="3">
    <location>
        <begin position="320"/>
        <end position="352"/>
    </location>
</feature>
<dbReference type="Pfam" id="PF12796">
    <property type="entry name" value="Ank_2"/>
    <property type="match status" value="5"/>
</dbReference>
<dbReference type="Gene3D" id="1.25.40.20">
    <property type="entry name" value="Ankyrin repeat-containing domain"/>
    <property type="match status" value="5"/>
</dbReference>
<sequence>MDGNLCPYAIRAWVHHVAQVSDESSKHALIAKLLGEQPTRNLAAAYWAVSNRATRSPSPPKTLFPVFASYGLWNLVQPLDEDDAKLGLLEAASKGQVEVSKAILERFIFSQEILLEVLVSAGESGNETLLLELVDYVLAKSPAHDSISWPNHVLHRAVWLGLDRFLEKMLGLGVNVEDEFHLPHSSRPMSLLYRSVASSHPSAAQILIKHGANVEYKTRWDWRVMHVAAAVGNADMVQTLIETAKPNLEAEDEDGRTPLYHACVWGHHKAADVLLQNGADANMGSREGVWSPLAAAADDGYDKCVELLLAKGANPNSRNTYGSVLRYAAIKGHTNVCRILLDAGANPNNPEAEVPILSEVIQASTKESTFLDTLKVLVDRGANVNAQSSSGVSPLMLAACHVNGPDIIPVLLDREADIELADESGETALHYAVRDGADVGALTLLLERNANPNHLNKSQKATILQRAISNHDFVRVLLKHGADQNLPTETGFTPLMHAAFGQYDTSLELLLEHGTSVDKAHENVDHWRGYTAIAFAVRFGTAKAVRALAEHGADLRWKGSTENPQGLQPLFTTAVATGDTDTINVLLEYPTRIDIVATDGDGWSALHYLGTDITMYKRIVNAGADVNSRVDRKDTPLSRAAWAGELEKATYLLQHNADVDLGHRRVGSPLTQACRAANLQMVKLLVEHGADINHSCEGIAGTPLSAVCVAYGHSDPSQVEEVIRYLFEKGVDVNAAGGLFRYPILAAAYNAPVNVVNQFLQKGAKVNTKDGMGRSPIHMAACRGGTENMEALLQAGGDIKATDGHQRTALHWAAAAGRASVVKMLLARDDTNVDAPDVDGWTPLCWAARGGECWLSDSKVGESSNQSDVIRMLLLHGANRSTFVSISNKKWTPLKIARFCRVDDDEVIQLLSNGVDGPLNPSPQGEEYDSLKGNQRTGYCDFCQWVSQIKPIICTLQPENDTDINMNTYPNTAPHWVGIQLQDL</sequence>
<feature type="repeat" description="ANK" evidence="3">
    <location>
        <begin position="632"/>
        <end position="664"/>
    </location>
</feature>
<feature type="repeat" description="ANK" evidence="3">
    <location>
        <begin position="424"/>
        <end position="457"/>
    </location>
</feature>
<name>A0ABR0GML7_9PEZI</name>
<protein>
    <submittedName>
        <fullName evidence="4">Uncharacterized protein</fullName>
    </submittedName>
</protein>
<keyword evidence="2 3" id="KW-0040">ANK repeat</keyword>
<dbReference type="SUPFAM" id="SSF48403">
    <property type="entry name" value="Ankyrin repeat"/>
    <property type="match status" value="2"/>
</dbReference>
<feature type="repeat" description="ANK" evidence="3">
    <location>
        <begin position="254"/>
        <end position="286"/>
    </location>
</feature>
<evidence type="ECO:0000256" key="1">
    <source>
        <dbReference type="ARBA" id="ARBA00022737"/>
    </source>
</evidence>
<feature type="repeat" description="ANK" evidence="3">
    <location>
        <begin position="490"/>
        <end position="522"/>
    </location>
</feature>
<gene>
    <name evidence="4" type="ORF">QC762_0041250</name>
</gene>
<dbReference type="GeneID" id="87902949"/>
<dbReference type="EMBL" id="JAFFHA010000004">
    <property type="protein sequence ID" value="KAK4656987.1"/>
    <property type="molecule type" value="Genomic_DNA"/>
</dbReference>
<keyword evidence="1" id="KW-0677">Repeat</keyword>
<dbReference type="PANTHER" id="PTHR24198:SF165">
    <property type="entry name" value="ANKYRIN REPEAT-CONTAINING PROTEIN-RELATED"/>
    <property type="match status" value="1"/>
</dbReference>
<dbReference type="PROSITE" id="PS50088">
    <property type="entry name" value="ANK_REPEAT"/>
    <property type="match status" value="11"/>
</dbReference>
<dbReference type="PROSITE" id="PS50297">
    <property type="entry name" value="ANK_REP_REGION"/>
    <property type="match status" value="6"/>
</dbReference>
<dbReference type="PANTHER" id="PTHR24198">
    <property type="entry name" value="ANKYRIN REPEAT AND PROTEIN KINASE DOMAIN-CONTAINING PROTEIN"/>
    <property type="match status" value="1"/>
</dbReference>
<dbReference type="RefSeq" id="XP_062745962.1">
    <property type="nucleotide sequence ID" value="XM_062883367.1"/>
</dbReference>